<sequence length="76" mass="7935">MKIVFIFVLLIAHTLTVRYFGYGNFGGPPPPLPPPGPPPPGPPPFGPPPFGPPPFGPPPPGPPPLEEVVTTIIENP</sequence>
<feature type="signal peptide" evidence="2">
    <location>
        <begin position="1"/>
        <end position="16"/>
    </location>
</feature>
<feature type="compositionally biased region" description="Pro residues" evidence="1">
    <location>
        <begin position="27"/>
        <end position="65"/>
    </location>
</feature>
<protein>
    <submittedName>
        <fullName evidence="3">Uncharacterized protein</fullName>
    </submittedName>
</protein>
<keyword evidence="2" id="KW-0732">Signal</keyword>
<dbReference type="EnsemblMetazoa" id="CJA38743.1">
    <property type="protein sequence ID" value="CJA38743.1"/>
    <property type="gene ID" value="WBGene00214590"/>
</dbReference>
<proteinExistence type="predicted"/>
<reference evidence="4" key="1">
    <citation type="submission" date="2010-08" db="EMBL/GenBank/DDBJ databases">
        <authorList>
            <consortium name="Caenorhabditis japonica Sequencing Consortium"/>
            <person name="Wilson R.K."/>
        </authorList>
    </citation>
    <scope>NUCLEOTIDE SEQUENCE [LARGE SCALE GENOMIC DNA]</scope>
    <source>
        <strain evidence="4">DF5081</strain>
    </source>
</reference>
<dbReference type="AlphaFoldDB" id="A0A8R1EM56"/>
<feature type="region of interest" description="Disordered" evidence="1">
    <location>
        <begin position="26"/>
        <end position="76"/>
    </location>
</feature>
<organism evidence="3 4">
    <name type="scientific">Caenorhabditis japonica</name>
    <dbReference type="NCBI Taxonomy" id="281687"/>
    <lineage>
        <taxon>Eukaryota</taxon>
        <taxon>Metazoa</taxon>
        <taxon>Ecdysozoa</taxon>
        <taxon>Nematoda</taxon>
        <taxon>Chromadorea</taxon>
        <taxon>Rhabditida</taxon>
        <taxon>Rhabditina</taxon>
        <taxon>Rhabditomorpha</taxon>
        <taxon>Rhabditoidea</taxon>
        <taxon>Rhabditidae</taxon>
        <taxon>Peloderinae</taxon>
        <taxon>Caenorhabditis</taxon>
    </lineage>
</organism>
<evidence type="ECO:0000256" key="1">
    <source>
        <dbReference type="SAM" id="MobiDB-lite"/>
    </source>
</evidence>
<dbReference type="Proteomes" id="UP000005237">
    <property type="component" value="Unassembled WGS sequence"/>
</dbReference>
<feature type="chain" id="PRO_5035806499" evidence="2">
    <location>
        <begin position="17"/>
        <end position="76"/>
    </location>
</feature>
<evidence type="ECO:0000313" key="4">
    <source>
        <dbReference type="Proteomes" id="UP000005237"/>
    </source>
</evidence>
<evidence type="ECO:0000313" key="3">
    <source>
        <dbReference type="EnsemblMetazoa" id="CJA38743.1"/>
    </source>
</evidence>
<keyword evidence="4" id="KW-1185">Reference proteome</keyword>
<reference evidence="3" key="2">
    <citation type="submission" date="2022-06" db="UniProtKB">
        <authorList>
            <consortium name="EnsemblMetazoa"/>
        </authorList>
    </citation>
    <scope>IDENTIFICATION</scope>
    <source>
        <strain evidence="3">DF5081</strain>
    </source>
</reference>
<evidence type="ECO:0000256" key="2">
    <source>
        <dbReference type="SAM" id="SignalP"/>
    </source>
</evidence>
<name>A0A8R1EM56_CAEJA</name>
<accession>A0A8R1EM56</accession>